<organism evidence="3 4">
    <name type="scientific">Perkinsus olseni</name>
    <name type="common">Perkinsus atlanticus</name>
    <dbReference type="NCBI Taxonomy" id="32597"/>
    <lineage>
        <taxon>Eukaryota</taxon>
        <taxon>Sar</taxon>
        <taxon>Alveolata</taxon>
        <taxon>Perkinsozoa</taxon>
        <taxon>Perkinsea</taxon>
        <taxon>Perkinsida</taxon>
        <taxon>Perkinsidae</taxon>
        <taxon>Perkinsus</taxon>
    </lineage>
</organism>
<reference evidence="3 4" key="1">
    <citation type="submission" date="2020-04" db="EMBL/GenBank/DDBJ databases">
        <title>Perkinsus olseni comparative genomics.</title>
        <authorList>
            <person name="Bogema D.R."/>
        </authorList>
    </citation>
    <scope>NUCLEOTIDE SEQUENCE [LARGE SCALE GENOMIC DNA]</scope>
    <source>
        <strain evidence="3">ATCC PRA-205</strain>
    </source>
</reference>
<evidence type="ECO:0000256" key="2">
    <source>
        <dbReference type="SAM" id="SignalP"/>
    </source>
</evidence>
<evidence type="ECO:0000313" key="4">
    <source>
        <dbReference type="Proteomes" id="UP000574390"/>
    </source>
</evidence>
<dbReference type="EMBL" id="JABANM010018697">
    <property type="protein sequence ID" value="KAF4725700.1"/>
    <property type="molecule type" value="Genomic_DNA"/>
</dbReference>
<evidence type="ECO:0000313" key="3">
    <source>
        <dbReference type="EMBL" id="KAF4725700.1"/>
    </source>
</evidence>
<gene>
    <name evidence="3" type="ORF">FOZ62_011045</name>
</gene>
<accession>A0A7J6S0Y2</accession>
<evidence type="ECO:0000256" key="1">
    <source>
        <dbReference type="SAM" id="MobiDB-lite"/>
    </source>
</evidence>
<feature type="compositionally biased region" description="Polar residues" evidence="1">
    <location>
        <begin position="694"/>
        <end position="715"/>
    </location>
</feature>
<protein>
    <submittedName>
        <fullName evidence="3">Uncharacterized protein</fullName>
    </submittedName>
</protein>
<feature type="chain" id="PRO_5029751594" evidence="2">
    <location>
        <begin position="19"/>
        <end position="747"/>
    </location>
</feature>
<feature type="compositionally biased region" description="Basic residues" evidence="1">
    <location>
        <begin position="716"/>
        <end position="727"/>
    </location>
</feature>
<name>A0A7J6S0Y2_PEROL</name>
<keyword evidence="2" id="KW-0732">Signal</keyword>
<sequence>MLLSYTPLAALLAYCTEGLSAVAGGNGPLTSQDANWEERDEVLEEALSSFEGVRLGQVALYGGKEFKTWVKEGTRISYVEEGPPGGACKVSGKTASSATISFHRPEDTKVLVTSTLPCSDGTVYKGDLDGGIQAENGKTGKKWHLARDPLKKLDILMPSMNTERDSEEGVFYYRRGYKTEGHIQSCGSRGAETCEDAVVSLEAHLRDMFEVELPPSYQTLQYQLCVQFAGEKLSTWITDRTDVFHSREGTPIGGCVANAHEYRSPTTFRPHQLLLMLPLYPLLLLLLVSRSEGLSSVDEDRQSSFRDTSDITTLVNTYGTMTCVVTPKGATLDDHEKIVLRFNEYQKSLKTESLQCYGKIRYELQEKEDFRRIMPDGSKYSITDFLDDFQAVNAESCEDAVKQLATYFRRAFTYDTLSSYQTLQYHLCVRYGGRELKAWVKREGRMSFSSDNTPTPGCLLYKPGYMANPITFHRHHETRTLRILSLPCTDGTVYKGDLDGVVHARNRSEGKEWDMAQDPLAELSVLMPPLTDDRCRIAASFILNGLGVMEKPDDDTPPFDVLQKGMCDLFHRESRSVEKTDIPTVATPDTRNLYTRRRGGTILPVKPDDAVDYRGGYKVRVKASIHKGGEKSTDAPEAAKEVDEEKARDTHAEAATSRREDEPTRSPEASGRRGEDVVDAPGPSEESEHVLDATAQSKTSEGSVEEGTGQTSKTSRQSKRWKSIRRIFKVLKPGKKSSYSVTASSSQ</sequence>
<feature type="compositionally biased region" description="Basic and acidic residues" evidence="1">
    <location>
        <begin position="627"/>
        <end position="676"/>
    </location>
</feature>
<dbReference type="AlphaFoldDB" id="A0A7J6S0Y2"/>
<feature type="signal peptide" evidence="2">
    <location>
        <begin position="1"/>
        <end position="18"/>
    </location>
</feature>
<proteinExistence type="predicted"/>
<dbReference type="Proteomes" id="UP000574390">
    <property type="component" value="Unassembled WGS sequence"/>
</dbReference>
<feature type="region of interest" description="Disordered" evidence="1">
    <location>
        <begin position="627"/>
        <end position="727"/>
    </location>
</feature>
<comment type="caution">
    <text evidence="3">The sequence shown here is derived from an EMBL/GenBank/DDBJ whole genome shotgun (WGS) entry which is preliminary data.</text>
</comment>